<dbReference type="EMBL" id="JACGWZ010000003">
    <property type="protein sequence ID" value="MBA8825282.1"/>
    <property type="molecule type" value="Genomic_DNA"/>
</dbReference>
<comment type="catalytic activity">
    <reaction evidence="1">
        <text>Hydrolyzes proteins with a preference for Tyr or Phe in the P1' position. Has no action on amino-acid p-nitroanilides.</text>
        <dbReference type="EC" id="3.4.24.77"/>
    </reaction>
</comment>
<evidence type="ECO:0000256" key="5">
    <source>
        <dbReference type="ARBA" id="ARBA00022723"/>
    </source>
</evidence>
<dbReference type="InterPro" id="IPR000013">
    <property type="entry name" value="Peptidase_M7"/>
</dbReference>
<dbReference type="GO" id="GO:0008270">
    <property type="term" value="F:zinc ion binding"/>
    <property type="evidence" value="ECO:0007669"/>
    <property type="project" value="InterPro"/>
</dbReference>
<reference evidence="9 10" key="1">
    <citation type="submission" date="2020-07" db="EMBL/GenBank/DDBJ databases">
        <title>Sequencing the genomes of 1000 actinobacteria strains.</title>
        <authorList>
            <person name="Klenk H.-P."/>
        </authorList>
    </citation>
    <scope>NUCLEOTIDE SEQUENCE [LARGE SCALE GENOMIC DNA]</scope>
    <source>
        <strain evidence="9 10">DSM 45975</strain>
    </source>
</reference>
<evidence type="ECO:0000256" key="3">
    <source>
        <dbReference type="ARBA" id="ARBA00012325"/>
    </source>
</evidence>
<sequence length="189" mass="19877">MNPFRSRSVFAVFAIALLALVGLPVAGTAVAAPEAAPRVVTYDAGGAADFRDVVDEAARIWNSSVDNVRLEPADGSADVVVVADDGWPRARTDGLGRGKIWMGRQAVDQGHDPTRIAAHEFGHIFGLPDRRTGVCEELMSGHSAGTDCSSAHPNGEEAAEVDRNFAAGVAVPPELFVDSAPAADQQVRY</sequence>
<dbReference type="PRINTS" id="PR00787">
    <property type="entry name" value="NEUTRALPTASE"/>
</dbReference>
<evidence type="ECO:0000313" key="10">
    <source>
        <dbReference type="Proteomes" id="UP000569329"/>
    </source>
</evidence>
<dbReference type="Proteomes" id="UP000569329">
    <property type="component" value="Unassembled WGS sequence"/>
</dbReference>
<name>A0A839DTJ1_9PSEU</name>
<evidence type="ECO:0000313" key="9">
    <source>
        <dbReference type="EMBL" id="MBA8825282.1"/>
    </source>
</evidence>
<keyword evidence="8" id="KW-0732">Signal</keyword>
<dbReference type="AlphaFoldDB" id="A0A839DTJ1"/>
<feature type="chain" id="PRO_5032798159" description="Extracellular small neutral protease" evidence="8">
    <location>
        <begin position="32"/>
        <end position="189"/>
    </location>
</feature>
<evidence type="ECO:0000256" key="7">
    <source>
        <dbReference type="ARBA" id="ARBA00029927"/>
    </source>
</evidence>
<dbReference type="InterPro" id="IPR024079">
    <property type="entry name" value="MetalloPept_cat_dom_sf"/>
</dbReference>
<dbReference type="GO" id="GO:0004222">
    <property type="term" value="F:metalloendopeptidase activity"/>
    <property type="evidence" value="ECO:0007669"/>
    <property type="project" value="InterPro"/>
</dbReference>
<proteinExistence type="inferred from homology"/>
<keyword evidence="6" id="KW-0482">Metalloprotease</keyword>
<evidence type="ECO:0000256" key="8">
    <source>
        <dbReference type="SAM" id="SignalP"/>
    </source>
</evidence>
<protein>
    <recommendedName>
        <fullName evidence="4">Extracellular small neutral protease</fullName>
        <ecNumber evidence="3">3.4.24.77</ecNumber>
    </recommendedName>
    <alternativeName>
        <fullName evidence="7">Snapalysin</fullName>
    </alternativeName>
</protein>
<comment type="similarity">
    <text evidence="2">Belongs to the peptidase M7 family.</text>
</comment>
<evidence type="ECO:0000256" key="2">
    <source>
        <dbReference type="ARBA" id="ARBA00006571"/>
    </source>
</evidence>
<feature type="signal peptide" evidence="8">
    <location>
        <begin position="1"/>
        <end position="31"/>
    </location>
</feature>
<keyword evidence="5" id="KW-0479">Metal-binding</keyword>
<evidence type="ECO:0000256" key="1">
    <source>
        <dbReference type="ARBA" id="ARBA00000612"/>
    </source>
</evidence>
<dbReference type="EC" id="3.4.24.77" evidence="3"/>
<keyword evidence="9" id="KW-0378">Hydrolase</keyword>
<dbReference type="RefSeq" id="WP_182544486.1">
    <property type="nucleotide sequence ID" value="NZ_JACGWZ010000003.1"/>
</dbReference>
<dbReference type="GO" id="GO:0006508">
    <property type="term" value="P:proteolysis"/>
    <property type="evidence" value="ECO:0007669"/>
    <property type="project" value="InterPro"/>
</dbReference>
<organism evidence="9 10">
    <name type="scientific">Halosaccharopolyspora lacisalsi</name>
    <dbReference type="NCBI Taxonomy" id="1000566"/>
    <lineage>
        <taxon>Bacteria</taxon>
        <taxon>Bacillati</taxon>
        <taxon>Actinomycetota</taxon>
        <taxon>Actinomycetes</taxon>
        <taxon>Pseudonocardiales</taxon>
        <taxon>Pseudonocardiaceae</taxon>
        <taxon>Halosaccharopolyspora</taxon>
    </lineage>
</organism>
<evidence type="ECO:0000256" key="6">
    <source>
        <dbReference type="ARBA" id="ARBA00023049"/>
    </source>
</evidence>
<comment type="caution">
    <text evidence="9">The sequence shown here is derived from an EMBL/GenBank/DDBJ whole genome shotgun (WGS) entry which is preliminary data.</text>
</comment>
<dbReference type="SUPFAM" id="SSF55486">
    <property type="entry name" value="Metalloproteases ('zincins'), catalytic domain"/>
    <property type="match status" value="1"/>
</dbReference>
<dbReference type="Gene3D" id="3.40.390.10">
    <property type="entry name" value="Collagenase (Catalytic Domain)"/>
    <property type="match status" value="1"/>
</dbReference>
<keyword evidence="6" id="KW-0645">Protease</keyword>
<gene>
    <name evidence="9" type="ORF">FHX42_002633</name>
</gene>
<accession>A0A839DTJ1</accession>
<dbReference type="Pfam" id="PF02031">
    <property type="entry name" value="Peptidase_M7"/>
    <property type="match status" value="1"/>
</dbReference>
<keyword evidence="10" id="KW-1185">Reference proteome</keyword>
<dbReference type="GO" id="GO:0005576">
    <property type="term" value="C:extracellular region"/>
    <property type="evidence" value="ECO:0007669"/>
    <property type="project" value="InterPro"/>
</dbReference>
<evidence type="ECO:0000256" key="4">
    <source>
        <dbReference type="ARBA" id="ARBA00019129"/>
    </source>
</evidence>